<dbReference type="Gene3D" id="2.120.10.30">
    <property type="entry name" value="TolB, C-terminal domain"/>
    <property type="match status" value="1"/>
</dbReference>
<evidence type="ECO:0000313" key="4">
    <source>
        <dbReference type="Proteomes" id="UP000247233"/>
    </source>
</evidence>
<proteinExistence type="inferred from homology"/>
<accession>A0A317W5Z8</accession>
<sequence>ILPVDADSRIPTGDARVIPLSDSMTVACFRKNKPGSYIAAYYQGVCFLDKQTGRIDLVQEIIPTSRRDELRFDDGAVDTRGRFWLAEIDKKTLACGADQLPKEYGRPKGRLWRYDPDRTLHWMADGRMMCGNGLAWSPDNK</sequence>
<name>A0A317W5Z8_9EURO</name>
<dbReference type="GO" id="GO:0004341">
    <property type="term" value="F:gluconolactonase activity"/>
    <property type="evidence" value="ECO:0007669"/>
    <property type="project" value="TreeGrafter"/>
</dbReference>
<dbReference type="RefSeq" id="XP_025398603.1">
    <property type="nucleotide sequence ID" value="XM_025538868.1"/>
</dbReference>
<reference evidence="3 4" key="1">
    <citation type="submission" date="2016-12" db="EMBL/GenBank/DDBJ databases">
        <title>The genomes of Aspergillus section Nigri reveals drivers in fungal speciation.</title>
        <authorList>
            <consortium name="DOE Joint Genome Institute"/>
            <person name="Vesth T.C."/>
            <person name="Nybo J."/>
            <person name="Theobald S."/>
            <person name="Brandl J."/>
            <person name="Frisvad J.C."/>
            <person name="Nielsen K.F."/>
            <person name="Lyhne E.K."/>
            <person name="Kogle M.E."/>
            <person name="Kuo A."/>
            <person name="Riley R."/>
            <person name="Clum A."/>
            <person name="Nolan M."/>
            <person name="Lipzen A."/>
            <person name="Salamov A."/>
            <person name="Henrissat B."/>
            <person name="Wiebenga A."/>
            <person name="De Vries R.P."/>
            <person name="Grigoriev I.V."/>
            <person name="Mortensen U.H."/>
            <person name="Andersen M.R."/>
            <person name="Baker S.E."/>
        </authorList>
    </citation>
    <scope>NUCLEOTIDE SEQUENCE [LARGE SCALE GENOMIC DNA]</scope>
    <source>
        <strain evidence="3 4">CBS 117.55</strain>
    </source>
</reference>
<feature type="domain" description="SMP-30/Gluconolactonase/LRE-like region" evidence="2">
    <location>
        <begin position="12"/>
        <end position="141"/>
    </location>
</feature>
<organism evidence="3 4">
    <name type="scientific">Aspergillus heteromorphus CBS 117.55</name>
    <dbReference type="NCBI Taxonomy" id="1448321"/>
    <lineage>
        <taxon>Eukaryota</taxon>
        <taxon>Fungi</taxon>
        <taxon>Dikarya</taxon>
        <taxon>Ascomycota</taxon>
        <taxon>Pezizomycotina</taxon>
        <taxon>Eurotiomycetes</taxon>
        <taxon>Eurotiomycetidae</taxon>
        <taxon>Eurotiales</taxon>
        <taxon>Aspergillaceae</taxon>
        <taxon>Aspergillus</taxon>
        <taxon>Aspergillus subgen. Circumdati</taxon>
    </lineage>
</organism>
<dbReference type="EMBL" id="MSFL01000015">
    <property type="protein sequence ID" value="PWY79580.1"/>
    <property type="molecule type" value="Genomic_DNA"/>
</dbReference>
<dbReference type="PANTHER" id="PTHR10907:SF47">
    <property type="entry name" value="REGUCALCIN"/>
    <property type="match status" value="1"/>
</dbReference>
<gene>
    <name evidence="3" type="ORF">BO70DRAFT_257684</name>
</gene>
<dbReference type="Pfam" id="PF08450">
    <property type="entry name" value="SGL"/>
    <property type="match status" value="1"/>
</dbReference>
<dbReference type="STRING" id="1448321.A0A317W5Z8"/>
<keyword evidence="4" id="KW-1185">Reference proteome</keyword>
<dbReference type="InterPro" id="IPR013658">
    <property type="entry name" value="SGL"/>
</dbReference>
<dbReference type="InterPro" id="IPR011042">
    <property type="entry name" value="6-blade_b-propeller_TolB-like"/>
</dbReference>
<evidence type="ECO:0000259" key="2">
    <source>
        <dbReference type="Pfam" id="PF08450"/>
    </source>
</evidence>
<protein>
    <recommendedName>
        <fullName evidence="2">SMP-30/Gluconolactonase/LRE-like region domain-containing protein</fullName>
    </recommendedName>
</protein>
<dbReference type="GO" id="GO:0005509">
    <property type="term" value="F:calcium ion binding"/>
    <property type="evidence" value="ECO:0007669"/>
    <property type="project" value="TreeGrafter"/>
</dbReference>
<dbReference type="SUPFAM" id="SSF63829">
    <property type="entry name" value="Calcium-dependent phosphotriesterase"/>
    <property type="match status" value="1"/>
</dbReference>
<comment type="similarity">
    <text evidence="1">Belongs to the SMP-30/CGR1 family.</text>
</comment>
<dbReference type="AlphaFoldDB" id="A0A317W5Z8"/>
<dbReference type="GeneID" id="37061105"/>
<feature type="non-terminal residue" evidence="3">
    <location>
        <position position="141"/>
    </location>
</feature>
<dbReference type="VEuPathDB" id="FungiDB:BO70DRAFT_257684"/>
<feature type="non-terminal residue" evidence="3">
    <location>
        <position position="1"/>
    </location>
</feature>
<dbReference type="Proteomes" id="UP000247233">
    <property type="component" value="Unassembled WGS sequence"/>
</dbReference>
<dbReference type="PANTHER" id="PTHR10907">
    <property type="entry name" value="REGUCALCIN"/>
    <property type="match status" value="1"/>
</dbReference>
<evidence type="ECO:0000313" key="3">
    <source>
        <dbReference type="EMBL" id="PWY79580.1"/>
    </source>
</evidence>
<evidence type="ECO:0000256" key="1">
    <source>
        <dbReference type="ARBA" id="ARBA00008853"/>
    </source>
</evidence>
<dbReference type="OrthoDB" id="423498at2759"/>
<comment type="caution">
    <text evidence="3">The sequence shown here is derived from an EMBL/GenBank/DDBJ whole genome shotgun (WGS) entry which is preliminary data.</text>
</comment>